<keyword evidence="3" id="KW-1185">Reference proteome</keyword>
<reference evidence="1 4" key="1">
    <citation type="submission" date="2016-06" db="EMBL/GenBank/DDBJ databases">
        <authorList>
            <person name="Kjaerup R.B."/>
            <person name="Dalgaard T.S."/>
            <person name="Juul-Madsen H.R."/>
        </authorList>
    </citation>
    <scope>NUCLEOTIDE SEQUENCE [LARGE SCALE GENOMIC DNA]</scope>
    <source>
        <strain evidence="1 4">CECT 5115</strain>
    </source>
</reference>
<organism evidence="1 4">
    <name type="scientific">Marinomonas gallaica</name>
    <dbReference type="NCBI Taxonomy" id="1806667"/>
    <lineage>
        <taxon>Bacteria</taxon>
        <taxon>Pseudomonadati</taxon>
        <taxon>Pseudomonadota</taxon>
        <taxon>Gammaproteobacteria</taxon>
        <taxon>Oceanospirillales</taxon>
        <taxon>Oceanospirillaceae</taxon>
        <taxon>Marinomonas</taxon>
    </lineage>
</organism>
<evidence type="ECO:0000313" key="3">
    <source>
        <dbReference type="Proteomes" id="UP000092840"/>
    </source>
</evidence>
<gene>
    <name evidence="1" type="ORF">MGA5115_00851</name>
    <name evidence="2" type="ORF">MGA5116_01069</name>
</gene>
<dbReference type="EMBL" id="FLRB01000006">
    <property type="protein sequence ID" value="SBT20483.1"/>
    <property type="molecule type" value="Genomic_DNA"/>
</dbReference>
<dbReference type="Pfam" id="PF05947">
    <property type="entry name" value="T6SS_TssF"/>
    <property type="match status" value="1"/>
</dbReference>
<dbReference type="PANTHER" id="PTHR35370">
    <property type="entry name" value="CYTOPLASMIC PROTEIN-RELATED-RELATED"/>
    <property type="match status" value="1"/>
</dbReference>
<dbReference type="InterPro" id="IPR010272">
    <property type="entry name" value="T6SS_TssF"/>
</dbReference>
<evidence type="ECO:0000313" key="1">
    <source>
        <dbReference type="EMBL" id="SBT16767.1"/>
    </source>
</evidence>
<dbReference type="AlphaFoldDB" id="A0A1C3JNV0"/>
<protein>
    <recommendedName>
        <fullName evidence="5">Type VI secretion protein, VC_A0110 family</fullName>
    </recommendedName>
</protein>
<dbReference type="PANTHER" id="PTHR35370:SF1">
    <property type="entry name" value="TYPE VI SECRETION SYSTEM COMPONENT TSSF1"/>
    <property type="match status" value="1"/>
</dbReference>
<name>A0A1C3JNV0_9GAMM</name>
<evidence type="ECO:0008006" key="5">
    <source>
        <dbReference type="Google" id="ProtNLM"/>
    </source>
</evidence>
<dbReference type="NCBIfam" id="TIGR03359">
    <property type="entry name" value="VI_chp_6"/>
    <property type="match status" value="1"/>
</dbReference>
<evidence type="ECO:0000313" key="2">
    <source>
        <dbReference type="EMBL" id="SBT20483.1"/>
    </source>
</evidence>
<dbReference type="Proteomes" id="UP000092871">
    <property type="component" value="Unassembled WGS sequence"/>
</dbReference>
<sequence>MKQALIDVYQRELSYLKRRGEAFAKEHPKIGARLHITDDHSRDPHVERIIQGVAFLNARIRKKLDDEFPELCQTLLDVIYPHYLRPLPSYNIISFEPDKNLTNVSHAPKGLVVEHSGQNSSELCFFKTIYDAQILPFKVGSARLQTCPVEAPNPGSFNDIKAVLSISLDAVNSAVEAEKLDLNTIRFYIKGTRHYSFALYELILNHSLKVAVAKGPHDPDAVFLDVKTALKTVGFEEDEGMLPYPEQSFIGYRLLTEYFAYPEKFLFFDVDVSTAQSVLEGQHIELYFYLDKALPDIEATVDKDNFVLNATPQINLFKKRSEPTLLDFSIYEYPVIADARHPDRDEIYNIDSLSISADGGNIDYISPFFGVSTTPDSELSDVRWHTRREELEQGNVRSLFHLSLINLEKALSTNKGGVFIANLTCSNGRLPYLVSQRESQPNLVPRGGSAAISRVVSETPFTDTVRPRIDDDIYWQLLSHLNLNHISLTAGALGSNAFQKILSLYNFNETGENESVVNAVQIQSVSPSTMRILDDSGIPFFCRGSQVTLLLDESRFAGSSPYLFAAVLERFLGLYTQINSFVQLTVELQGREMPLCAWPPRSGDQALL</sequence>
<proteinExistence type="predicted"/>
<dbReference type="Proteomes" id="UP000092840">
    <property type="component" value="Unassembled WGS sequence"/>
</dbReference>
<dbReference type="EMBL" id="FLRA01000003">
    <property type="protein sequence ID" value="SBT16767.1"/>
    <property type="molecule type" value="Genomic_DNA"/>
</dbReference>
<accession>A0A1C3JNV0</accession>
<dbReference type="RefSeq" id="WP_067032346.1">
    <property type="nucleotide sequence ID" value="NZ_FLRA01000003.1"/>
</dbReference>
<dbReference type="OrthoDB" id="9763676at2"/>
<dbReference type="PIRSF" id="PIRSF028304">
    <property type="entry name" value="UCP028304"/>
    <property type="match status" value="1"/>
</dbReference>
<reference evidence="2 3" key="2">
    <citation type="submission" date="2016-06" db="EMBL/GenBank/DDBJ databases">
        <authorList>
            <person name="Rodrigo-Torres L."/>
            <person name="Arahal D.R."/>
        </authorList>
    </citation>
    <scope>NUCLEOTIDE SEQUENCE [LARGE SCALE GENOMIC DNA]</scope>
    <source>
        <strain evidence="2 3">CECT 5116</strain>
    </source>
</reference>
<evidence type="ECO:0000313" key="4">
    <source>
        <dbReference type="Proteomes" id="UP000092871"/>
    </source>
</evidence>